<evidence type="ECO:0000259" key="1">
    <source>
        <dbReference type="Pfam" id="PF00144"/>
    </source>
</evidence>
<sequence length="431" mass="47892">MSLLAQDNFNNARADAYFNLLDKHNKFMGAVKVTKDGENLYSNAIGYASVTDSIKNNVDTKFRIGSISKTFTATIIYQLIEAGKLSLDTKLSTYFPKIKHSEEITIKELLNHRSGIYNFTTSPAFPYMMYNETSHEDLLELIYNLEPAFYPNDKSEYSNTNYVLLSYIIEEIEGQDYAKSLQSRIAEPLGLKNTYYGKGIEIANNEASSFQYVSSWSKLDDSHLSIPSGAGAIVSTVSDLTIFINSLLTTEKLITSTSLDQMKTTIDHFGHGLFKVPFYEDSGFGHGGSIDGFKSELYYFPASKIAVSILSNGLALNLNDVLVTVLNIAYNKDVELPDFSEFNISSELLSQYEGTFSSPSFPLKITISSDGNSLKAQAKGQGAFPLTAKSKTQFEFSGAGIKIMFDKLEEGIYKEFTFTQAGQQFTLTQED</sequence>
<protein>
    <submittedName>
        <fullName evidence="2">Penicillin-binding protein, putative</fullName>
    </submittedName>
</protein>
<name>A3UB20_CROAH</name>
<dbReference type="EMBL" id="CP002046">
    <property type="protein sequence ID" value="EAP87006.1"/>
    <property type="molecule type" value="Genomic_DNA"/>
</dbReference>
<reference evidence="2 3" key="1">
    <citation type="journal article" date="2010" name="J. Bacteriol.">
        <title>The complete genome sequence of Croceibacter atlanticus HTCC2559T.</title>
        <authorList>
            <person name="Oh H.M."/>
            <person name="Kang I."/>
            <person name="Ferriera S."/>
            <person name="Giovannoni S.J."/>
            <person name="Cho J.C."/>
        </authorList>
    </citation>
    <scope>NUCLEOTIDE SEQUENCE [LARGE SCALE GENOMIC DNA]</scope>
    <source>
        <strain evidence="3">ATCC BAA-628 / HTCC2559 / KCTC 12090</strain>
    </source>
</reference>
<organism evidence="2 3">
    <name type="scientific">Croceibacter atlanticus (strain ATCC BAA-628 / JCM 21780 / CIP 108009 / IAM 15332 / KCTC 12090 / HTCC2559)</name>
    <dbReference type="NCBI Taxonomy" id="216432"/>
    <lineage>
        <taxon>Bacteria</taxon>
        <taxon>Pseudomonadati</taxon>
        <taxon>Bacteroidota</taxon>
        <taxon>Flavobacteriia</taxon>
        <taxon>Flavobacteriales</taxon>
        <taxon>Flavobacteriaceae</taxon>
        <taxon>Croceibacter</taxon>
    </lineage>
</organism>
<dbReference type="Gene3D" id="3.40.710.10">
    <property type="entry name" value="DD-peptidase/beta-lactamase superfamily"/>
    <property type="match status" value="1"/>
</dbReference>
<dbReference type="PANTHER" id="PTHR46825">
    <property type="entry name" value="D-ALANYL-D-ALANINE-CARBOXYPEPTIDASE/ENDOPEPTIDASE AMPH"/>
    <property type="match status" value="1"/>
</dbReference>
<dbReference type="SUPFAM" id="SSF56601">
    <property type="entry name" value="beta-lactamase/transpeptidase-like"/>
    <property type="match status" value="1"/>
</dbReference>
<dbReference type="HOGENOM" id="CLU_020027_0_4_10"/>
<gene>
    <name evidence="2" type="ordered locus">CA2559_13238</name>
</gene>
<evidence type="ECO:0000313" key="2">
    <source>
        <dbReference type="EMBL" id="EAP87006.1"/>
    </source>
</evidence>
<dbReference type="InterPro" id="IPR050491">
    <property type="entry name" value="AmpC-like"/>
</dbReference>
<proteinExistence type="predicted"/>
<dbReference type="STRING" id="216432.CA2559_13238"/>
<evidence type="ECO:0000313" key="3">
    <source>
        <dbReference type="Proteomes" id="UP000002297"/>
    </source>
</evidence>
<feature type="domain" description="Beta-lactamase-related" evidence="1">
    <location>
        <begin position="29"/>
        <end position="315"/>
    </location>
</feature>
<accession>A3UB20</accession>
<dbReference type="Proteomes" id="UP000002297">
    <property type="component" value="Chromosome"/>
</dbReference>
<dbReference type="eggNOG" id="COG1680">
    <property type="taxonomic scope" value="Bacteria"/>
</dbReference>
<dbReference type="PANTHER" id="PTHR46825:SF7">
    <property type="entry name" value="D-ALANYL-D-ALANINE CARBOXYPEPTIDASE"/>
    <property type="match status" value="1"/>
</dbReference>
<dbReference type="InterPro" id="IPR012338">
    <property type="entry name" value="Beta-lactam/transpept-like"/>
</dbReference>
<dbReference type="AlphaFoldDB" id="A3UB20"/>
<dbReference type="InterPro" id="IPR001466">
    <property type="entry name" value="Beta-lactam-related"/>
</dbReference>
<keyword evidence="3" id="KW-1185">Reference proteome</keyword>
<dbReference type="KEGG" id="cat:CA2559_13238"/>
<dbReference type="Pfam" id="PF00144">
    <property type="entry name" value="Beta-lactamase"/>
    <property type="match status" value="1"/>
</dbReference>